<evidence type="ECO:0000256" key="6">
    <source>
        <dbReference type="PROSITE-ProRule" id="PRU00169"/>
    </source>
</evidence>
<evidence type="ECO:0000256" key="4">
    <source>
        <dbReference type="ARBA" id="ARBA00023125"/>
    </source>
</evidence>
<organism evidence="10 11">
    <name type="scientific">Ensifer adhaerens</name>
    <name type="common">Sinorhizobium morelense</name>
    <dbReference type="NCBI Taxonomy" id="106592"/>
    <lineage>
        <taxon>Bacteria</taxon>
        <taxon>Pseudomonadati</taxon>
        <taxon>Pseudomonadota</taxon>
        <taxon>Alphaproteobacteria</taxon>
        <taxon>Hyphomicrobiales</taxon>
        <taxon>Rhizobiaceae</taxon>
        <taxon>Sinorhizobium/Ensifer group</taxon>
        <taxon>Ensifer</taxon>
    </lineage>
</organism>
<keyword evidence="1 6" id="KW-0597">Phosphoprotein</keyword>
<name>A0A0L8BI27_ENSAD</name>
<proteinExistence type="predicted"/>
<dbReference type="InterPro" id="IPR039420">
    <property type="entry name" value="WalR-like"/>
</dbReference>
<evidence type="ECO:0000259" key="9">
    <source>
        <dbReference type="PROSITE" id="PS51755"/>
    </source>
</evidence>
<feature type="modified residue" description="4-aspartylphosphate" evidence="6">
    <location>
        <position position="66"/>
    </location>
</feature>
<dbReference type="InterPro" id="IPR036388">
    <property type="entry name" value="WH-like_DNA-bd_sf"/>
</dbReference>
<dbReference type="PANTHER" id="PTHR48111">
    <property type="entry name" value="REGULATOR OF RPOS"/>
    <property type="match status" value="1"/>
</dbReference>
<dbReference type="Gene3D" id="1.10.10.10">
    <property type="entry name" value="Winged helix-like DNA-binding domain superfamily/Winged helix DNA-binding domain"/>
    <property type="match status" value="1"/>
</dbReference>
<dbReference type="PROSITE" id="PS50110">
    <property type="entry name" value="RESPONSE_REGULATORY"/>
    <property type="match status" value="1"/>
</dbReference>
<protein>
    <submittedName>
        <fullName evidence="10">Response regulator</fullName>
    </submittedName>
</protein>
<accession>A0A0L8BI27</accession>
<dbReference type="SUPFAM" id="SSF46894">
    <property type="entry name" value="C-terminal effector domain of the bipartite response regulators"/>
    <property type="match status" value="1"/>
</dbReference>
<dbReference type="PATRIC" id="fig|106592.7.peg.4313"/>
<comment type="caution">
    <text evidence="10">The sequence shown here is derived from an EMBL/GenBank/DDBJ whole genome shotgun (WGS) entry which is preliminary data.</text>
</comment>
<dbReference type="Proteomes" id="UP000037425">
    <property type="component" value="Unassembled WGS sequence"/>
</dbReference>
<dbReference type="SUPFAM" id="SSF52172">
    <property type="entry name" value="CheY-like"/>
    <property type="match status" value="1"/>
</dbReference>
<dbReference type="GO" id="GO:0000156">
    <property type="term" value="F:phosphorelay response regulator activity"/>
    <property type="evidence" value="ECO:0007669"/>
    <property type="project" value="TreeGrafter"/>
</dbReference>
<dbReference type="InterPro" id="IPR001789">
    <property type="entry name" value="Sig_transdc_resp-reg_receiver"/>
</dbReference>
<keyword evidence="5" id="KW-0804">Transcription</keyword>
<dbReference type="SMART" id="SM00862">
    <property type="entry name" value="Trans_reg_C"/>
    <property type="match status" value="1"/>
</dbReference>
<dbReference type="CDD" id="cd00383">
    <property type="entry name" value="trans_reg_C"/>
    <property type="match status" value="1"/>
</dbReference>
<evidence type="ECO:0000256" key="5">
    <source>
        <dbReference type="ARBA" id="ARBA00023163"/>
    </source>
</evidence>
<feature type="domain" description="OmpR/PhoB-type" evidence="9">
    <location>
        <begin position="147"/>
        <end position="245"/>
    </location>
</feature>
<dbReference type="GO" id="GO:0000976">
    <property type="term" value="F:transcription cis-regulatory region binding"/>
    <property type="evidence" value="ECO:0007669"/>
    <property type="project" value="TreeGrafter"/>
</dbReference>
<evidence type="ECO:0000256" key="3">
    <source>
        <dbReference type="ARBA" id="ARBA00023015"/>
    </source>
</evidence>
<dbReference type="InterPro" id="IPR016032">
    <property type="entry name" value="Sig_transdc_resp-reg_C-effctor"/>
</dbReference>
<gene>
    <name evidence="10" type="ORF">AC244_27585</name>
</gene>
<dbReference type="AlphaFoldDB" id="A0A0L8BI27"/>
<keyword evidence="3" id="KW-0805">Transcription regulation</keyword>
<dbReference type="GO" id="GO:0032993">
    <property type="term" value="C:protein-DNA complex"/>
    <property type="evidence" value="ECO:0007669"/>
    <property type="project" value="TreeGrafter"/>
</dbReference>
<evidence type="ECO:0000313" key="10">
    <source>
        <dbReference type="EMBL" id="KOF14238.1"/>
    </source>
</evidence>
<keyword evidence="2" id="KW-0902">Two-component regulatory system</keyword>
<dbReference type="EMBL" id="LGAP01000028">
    <property type="protein sequence ID" value="KOF14238.1"/>
    <property type="molecule type" value="Genomic_DNA"/>
</dbReference>
<evidence type="ECO:0000259" key="8">
    <source>
        <dbReference type="PROSITE" id="PS50110"/>
    </source>
</evidence>
<evidence type="ECO:0000256" key="1">
    <source>
        <dbReference type="ARBA" id="ARBA00022553"/>
    </source>
</evidence>
<evidence type="ECO:0000313" key="11">
    <source>
        <dbReference type="Proteomes" id="UP000037425"/>
    </source>
</evidence>
<dbReference type="Gene3D" id="3.40.50.2300">
    <property type="match status" value="1"/>
</dbReference>
<dbReference type="GO" id="GO:0005829">
    <property type="term" value="C:cytosol"/>
    <property type="evidence" value="ECO:0007669"/>
    <property type="project" value="TreeGrafter"/>
</dbReference>
<dbReference type="InterPro" id="IPR001867">
    <property type="entry name" value="OmpR/PhoB-type_DNA-bd"/>
</dbReference>
<dbReference type="PROSITE" id="PS51755">
    <property type="entry name" value="OMPR_PHOB"/>
    <property type="match status" value="1"/>
</dbReference>
<dbReference type="InterPro" id="IPR011006">
    <property type="entry name" value="CheY-like_superfamily"/>
</dbReference>
<dbReference type="GO" id="GO:0006355">
    <property type="term" value="P:regulation of DNA-templated transcription"/>
    <property type="evidence" value="ECO:0007669"/>
    <property type="project" value="InterPro"/>
</dbReference>
<keyword evidence="4 7" id="KW-0238">DNA-binding</keyword>
<evidence type="ECO:0000256" key="2">
    <source>
        <dbReference type="ARBA" id="ARBA00023012"/>
    </source>
</evidence>
<dbReference type="PANTHER" id="PTHR48111:SF1">
    <property type="entry name" value="TWO-COMPONENT RESPONSE REGULATOR ORR33"/>
    <property type="match status" value="1"/>
</dbReference>
<sequence>MDETPASNSRGGCAMKPLILICPRNVDIYLLLTHILNVDGFRTVLASEEEVGEKAAAMKPEAIILDTGTDVASTLKTCVTIRSNEITAAIPTIALVAAGDERHYLDLLKAGVDENFVRPVLPIRLLNYLHSLSKLTARPAPIEPPLTDTLAFGGLTIHVGRRLVIYEGRELQLGPIEFKLLSRLLEAPGNVFSRQQLIEIGWPPNLYVQSRTVDVHIGHLRRSLRRLTGGNLIRTVRASGYAVELNRSVGEGCVS</sequence>
<feature type="domain" description="Response regulatory" evidence="8">
    <location>
        <begin position="18"/>
        <end position="133"/>
    </location>
</feature>
<evidence type="ECO:0000256" key="7">
    <source>
        <dbReference type="PROSITE-ProRule" id="PRU01091"/>
    </source>
</evidence>
<feature type="DNA-binding region" description="OmpR/PhoB-type" evidence="7">
    <location>
        <begin position="147"/>
        <end position="245"/>
    </location>
</feature>
<reference evidence="11" key="1">
    <citation type="submission" date="2015-07" db="EMBL/GenBank/DDBJ databases">
        <title>Whole genome sequence of an Ensifer adhaerens strain isolated from a cave pool in the Wind Cave National Park.</title>
        <authorList>
            <person name="Eng W.W.H."/>
            <person name="Gan H.M."/>
            <person name="Barton H.A."/>
            <person name="Savka M.A."/>
        </authorList>
    </citation>
    <scope>NUCLEOTIDE SEQUENCE [LARGE SCALE GENOMIC DNA]</scope>
    <source>
        <strain evidence="11">SD006</strain>
    </source>
</reference>
<dbReference type="Pfam" id="PF00486">
    <property type="entry name" value="Trans_reg_C"/>
    <property type="match status" value="1"/>
</dbReference>